<feature type="compositionally biased region" description="Basic and acidic residues" evidence="5">
    <location>
        <begin position="463"/>
        <end position="477"/>
    </location>
</feature>
<feature type="compositionally biased region" description="Acidic residues" evidence="5">
    <location>
        <begin position="445"/>
        <end position="462"/>
    </location>
</feature>
<evidence type="ECO:0000313" key="8">
    <source>
        <dbReference type="EMBL" id="MFC4352119.1"/>
    </source>
</evidence>
<dbReference type="RefSeq" id="WP_382422469.1">
    <property type="nucleotide sequence ID" value="NZ_JBHSCW010000006.1"/>
</dbReference>
<evidence type="ECO:0000256" key="2">
    <source>
        <dbReference type="ARBA" id="ARBA00022692"/>
    </source>
</evidence>
<comment type="caution">
    <text evidence="8">The sequence shown here is derived from an EMBL/GenBank/DDBJ whole genome shotgun (WGS) entry which is preliminary data.</text>
</comment>
<dbReference type="InterPro" id="IPR016982">
    <property type="entry name" value="Mms48"/>
</dbReference>
<dbReference type="Pfam" id="PF07219">
    <property type="entry name" value="HemY_N"/>
    <property type="match status" value="1"/>
</dbReference>
<dbReference type="EMBL" id="JBHSCW010000006">
    <property type="protein sequence ID" value="MFC4352119.1"/>
    <property type="molecule type" value="Genomic_DNA"/>
</dbReference>
<evidence type="ECO:0000256" key="4">
    <source>
        <dbReference type="ARBA" id="ARBA00023136"/>
    </source>
</evidence>
<dbReference type="InterPro" id="IPR010817">
    <property type="entry name" value="HemY_N"/>
</dbReference>
<evidence type="ECO:0000256" key="1">
    <source>
        <dbReference type="ARBA" id="ARBA00004370"/>
    </source>
</evidence>
<keyword evidence="3 6" id="KW-1133">Transmembrane helix</keyword>
<reference evidence="9" key="1">
    <citation type="journal article" date="2019" name="Int. J. Syst. Evol. Microbiol.">
        <title>The Global Catalogue of Microorganisms (GCM) 10K type strain sequencing project: providing services to taxonomists for standard genome sequencing and annotation.</title>
        <authorList>
            <consortium name="The Broad Institute Genomics Platform"/>
            <consortium name="The Broad Institute Genome Sequencing Center for Infectious Disease"/>
            <person name="Wu L."/>
            <person name="Ma J."/>
        </authorList>
    </citation>
    <scope>NUCLEOTIDE SEQUENCE [LARGE SCALE GENOMIC DNA]</scope>
    <source>
        <strain evidence="9">CECT 8472</strain>
    </source>
</reference>
<feature type="region of interest" description="Disordered" evidence="5">
    <location>
        <begin position="439"/>
        <end position="477"/>
    </location>
</feature>
<dbReference type="SUPFAM" id="SSF48452">
    <property type="entry name" value="TPR-like"/>
    <property type="match status" value="1"/>
</dbReference>
<dbReference type="InterPro" id="IPR011990">
    <property type="entry name" value="TPR-like_helical_dom_sf"/>
</dbReference>
<proteinExistence type="predicted"/>
<feature type="domain" description="HemY N-terminal" evidence="7">
    <location>
        <begin position="26"/>
        <end position="130"/>
    </location>
</feature>
<evidence type="ECO:0000256" key="5">
    <source>
        <dbReference type="SAM" id="MobiDB-lite"/>
    </source>
</evidence>
<evidence type="ECO:0000256" key="6">
    <source>
        <dbReference type="SAM" id="Phobius"/>
    </source>
</evidence>
<dbReference type="Gene3D" id="1.25.40.10">
    <property type="entry name" value="Tetratricopeptide repeat domain"/>
    <property type="match status" value="3"/>
</dbReference>
<dbReference type="Pfam" id="PF14559">
    <property type="entry name" value="TPR_19"/>
    <property type="match status" value="1"/>
</dbReference>
<evidence type="ECO:0000259" key="7">
    <source>
        <dbReference type="Pfam" id="PF07219"/>
    </source>
</evidence>
<organism evidence="8 9">
    <name type="scientific">Fodinicurvata halophila</name>
    <dbReference type="NCBI Taxonomy" id="1419723"/>
    <lineage>
        <taxon>Bacteria</taxon>
        <taxon>Pseudomonadati</taxon>
        <taxon>Pseudomonadota</taxon>
        <taxon>Alphaproteobacteria</taxon>
        <taxon>Rhodospirillales</taxon>
        <taxon>Rhodovibrionaceae</taxon>
        <taxon>Fodinicurvata</taxon>
    </lineage>
</organism>
<dbReference type="PIRSF" id="PIRSF031802">
    <property type="entry name" value="UCP031802"/>
    <property type="match status" value="1"/>
</dbReference>
<evidence type="ECO:0000313" key="9">
    <source>
        <dbReference type="Proteomes" id="UP001595799"/>
    </source>
</evidence>
<gene>
    <name evidence="8" type="ORF">ACFOW6_11250</name>
</gene>
<keyword evidence="9" id="KW-1185">Reference proteome</keyword>
<feature type="transmembrane region" description="Helical" evidence="6">
    <location>
        <begin position="42"/>
        <end position="62"/>
    </location>
</feature>
<sequence>MWRGILFFVKLAILVAIAVWLAEQPGNVSIEWLGYRVDTSVGLLLAAVFVLLVVAALGYRFWRALRGTPRSLVRARQRSRRRKGYEALTNGLVAVAAGDAPEADKWARRASHLLDEPPLVRLLEAQAAQLDNDEPTARARFTEMLEYRETRFLGLRGLFLQAMRDGDEEAARRYLERARNLRPETPWVLNGLFELSERSGDLGKAEEALRESQKQRFLPRPEASRKRAVVLMEAAEAAEAAGDTATARRHLARALKLEPGFIPAVLLAARLDFRKGRKRRARKLLEQGWQEQPHPGIVEVCLEEPGLSDKPYERIKRIERLTQANPTHPESRLALAQVNLDAELWGEARKHLRSLMESTPEHRVFRMMAELEAREKGDSEKAADWLRQAETANPDPAWVCGSCGALSGKWSARCGVCDTFDTLLWRTPRHSSMNLVGIPPIEAEQVQEGEFSEPDAPSEDEGTISRDSADERQTHSV</sequence>
<comment type="subcellular location">
    <subcellularLocation>
        <location evidence="1">Membrane</location>
    </subcellularLocation>
</comment>
<name>A0ABV8UM59_9PROT</name>
<evidence type="ECO:0000256" key="3">
    <source>
        <dbReference type="ARBA" id="ARBA00022989"/>
    </source>
</evidence>
<keyword evidence="2 6" id="KW-0812">Transmembrane</keyword>
<keyword evidence="4 6" id="KW-0472">Membrane</keyword>
<protein>
    <submittedName>
        <fullName evidence="8">Heme biosynthesis protein HemY</fullName>
    </submittedName>
</protein>
<dbReference type="Proteomes" id="UP001595799">
    <property type="component" value="Unassembled WGS sequence"/>
</dbReference>
<accession>A0ABV8UM59</accession>
<feature type="transmembrane region" description="Helical" evidence="6">
    <location>
        <begin position="5"/>
        <end position="22"/>
    </location>
</feature>